<evidence type="ECO:0000313" key="1">
    <source>
        <dbReference type="EMBL" id="MDO6962911.1"/>
    </source>
</evidence>
<sequence>MATKSKRLKSFETGRGYGREDWDAVDFPELSDEELAGMRPAREVLPSDFFKAMEEDRRSRGRPAVAHPKKQITLRLDEDVIAKFRETGKGWQGRLNAALRKAVGI</sequence>
<dbReference type="Pfam" id="PF14384">
    <property type="entry name" value="BrnA_antitoxin"/>
    <property type="match status" value="1"/>
</dbReference>
<keyword evidence="2" id="KW-1185">Reference proteome</keyword>
<proteinExistence type="predicted"/>
<reference evidence="1" key="1">
    <citation type="journal article" date="2015" name="Int. J. Syst. Evol. Microbiol.">
        <title>Rhizobium alvei sp. nov., isolated from a freshwater river.</title>
        <authorList>
            <person name="Sheu S.Y."/>
            <person name="Huang H.W."/>
            <person name="Young C.C."/>
            <person name="Chen W.M."/>
        </authorList>
    </citation>
    <scope>NUCLEOTIDE SEQUENCE</scope>
    <source>
        <strain evidence="1">TNR-22</strain>
    </source>
</reference>
<name>A0ABT8YGV2_9HYPH</name>
<dbReference type="RefSeq" id="WP_304374803.1">
    <property type="nucleotide sequence ID" value="NZ_JAUOZU010000002.1"/>
</dbReference>
<accession>A0ABT8YGV2</accession>
<dbReference type="EMBL" id="JAUOZU010000002">
    <property type="protein sequence ID" value="MDO6962911.1"/>
    <property type="molecule type" value="Genomic_DNA"/>
</dbReference>
<evidence type="ECO:0000313" key="2">
    <source>
        <dbReference type="Proteomes" id="UP001174932"/>
    </source>
</evidence>
<dbReference type="InterPro" id="IPR025528">
    <property type="entry name" value="BrnA_antitoxin"/>
</dbReference>
<protein>
    <submittedName>
        <fullName evidence="1">BrnA antitoxin family protein</fullName>
    </submittedName>
</protein>
<organism evidence="1 2">
    <name type="scientific">Rhizobium alvei</name>
    <dbReference type="NCBI Taxonomy" id="1132659"/>
    <lineage>
        <taxon>Bacteria</taxon>
        <taxon>Pseudomonadati</taxon>
        <taxon>Pseudomonadota</taxon>
        <taxon>Alphaproteobacteria</taxon>
        <taxon>Hyphomicrobiales</taxon>
        <taxon>Rhizobiaceae</taxon>
        <taxon>Rhizobium/Agrobacterium group</taxon>
        <taxon>Rhizobium</taxon>
    </lineage>
</organism>
<comment type="caution">
    <text evidence="1">The sequence shown here is derived from an EMBL/GenBank/DDBJ whole genome shotgun (WGS) entry which is preliminary data.</text>
</comment>
<reference evidence="1" key="2">
    <citation type="submission" date="2023-07" db="EMBL/GenBank/DDBJ databases">
        <authorList>
            <person name="Shen H."/>
        </authorList>
    </citation>
    <scope>NUCLEOTIDE SEQUENCE</scope>
    <source>
        <strain evidence="1">TNR-22</strain>
    </source>
</reference>
<dbReference type="Proteomes" id="UP001174932">
    <property type="component" value="Unassembled WGS sequence"/>
</dbReference>
<gene>
    <name evidence="1" type="ORF">Q4481_03020</name>
</gene>